<feature type="signal peptide" evidence="2">
    <location>
        <begin position="1"/>
        <end position="25"/>
    </location>
</feature>
<comment type="caution">
    <text evidence="3">The sequence shown here is derived from an EMBL/GenBank/DDBJ whole genome shotgun (WGS) entry which is preliminary data.</text>
</comment>
<keyword evidence="1" id="KW-0175">Coiled coil</keyword>
<keyword evidence="2" id="KW-0732">Signal</keyword>
<protein>
    <submittedName>
        <fullName evidence="3">Tetratricopeptide repeat protein</fullName>
    </submittedName>
</protein>
<organism evidence="3 4">
    <name type="scientific">Caecibacteroides pullorum</name>
    <dbReference type="NCBI Taxonomy" id="2725562"/>
    <lineage>
        <taxon>Bacteria</taxon>
        <taxon>Pseudomonadati</taxon>
        <taxon>Bacteroidota</taxon>
        <taxon>Bacteroidia</taxon>
        <taxon>Bacteroidales</taxon>
        <taxon>Bacteroidaceae</taxon>
        <taxon>Caecibacteroides</taxon>
    </lineage>
</organism>
<evidence type="ECO:0000313" key="3">
    <source>
        <dbReference type="EMBL" id="MBM6857979.1"/>
    </source>
</evidence>
<evidence type="ECO:0000256" key="1">
    <source>
        <dbReference type="SAM" id="Coils"/>
    </source>
</evidence>
<dbReference type="AlphaFoldDB" id="A0AA40ZUN8"/>
<dbReference type="SUPFAM" id="SSF48452">
    <property type="entry name" value="TPR-like"/>
    <property type="match status" value="1"/>
</dbReference>
<dbReference type="Pfam" id="PF13432">
    <property type="entry name" value="TPR_16"/>
    <property type="match status" value="1"/>
</dbReference>
<dbReference type="Gene3D" id="1.25.40.10">
    <property type="entry name" value="Tetratricopeptide repeat domain"/>
    <property type="match status" value="1"/>
</dbReference>
<dbReference type="InterPro" id="IPR011990">
    <property type="entry name" value="TPR-like_helical_dom_sf"/>
</dbReference>
<dbReference type="RefSeq" id="WP_204972221.1">
    <property type="nucleotide sequence ID" value="NZ_JAAZTS010000015.1"/>
</dbReference>
<dbReference type="Proteomes" id="UP000698924">
    <property type="component" value="Unassembled WGS sequence"/>
</dbReference>
<accession>A0AA40ZUN8</accession>
<feature type="chain" id="PRO_5041452971" evidence="2">
    <location>
        <begin position="26"/>
        <end position="484"/>
    </location>
</feature>
<evidence type="ECO:0000256" key="2">
    <source>
        <dbReference type="SAM" id="SignalP"/>
    </source>
</evidence>
<name>A0AA40ZUN8_9BACT</name>
<dbReference type="EMBL" id="JACJMO010000015">
    <property type="protein sequence ID" value="MBM6857979.1"/>
    <property type="molecule type" value="Genomic_DNA"/>
</dbReference>
<gene>
    <name evidence="3" type="ORF">H6D15_10275</name>
</gene>
<reference evidence="3 4" key="1">
    <citation type="journal article" date="2021" name="Sci. Rep.">
        <title>The distribution of antibiotic resistance genes in chicken gut microbiota commensals.</title>
        <authorList>
            <person name="Juricova H."/>
            <person name="Matiasovicova J."/>
            <person name="Kubasova T."/>
            <person name="Cejkova D."/>
            <person name="Rychlik I."/>
        </authorList>
    </citation>
    <scope>NUCLEOTIDE SEQUENCE [LARGE SCALE GENOMIC DNA]</scope>
    <source>
        <strain evidence="3 4">An421</strain>
    </source>
</reference>
<keyword evidence="4" id="KW-1185">Reference proteome</keyword>
<evidence type="ECO:0000313" key="4">
    <source>
        <dbReference type="Proteomes" id="UP000698924"/>
    </source>
</evidence>
<feature type="coiled-coil region" evidence="1">
    <location>
        <begin position="409"/>
        <end position="479"/>
    </location>
</feature>
<sequence>MKKIFKNSICLFGLALMLGGAGASAQSLNEAKAWYEAGQYAEAKPVMERYYKSQPSNGNYSLWYGVCCLETNDPESAVKPLETAVRRRVASGQYHLARAYDRTYRYDKAEEVCTDYLDELKRRRRDTAEAELLLSAIHTHSRMLKGVERVCVVDSFVCDKQDFLEAYKIGPEAGTLSRYADHFADNGRTGGTVYENELGNKRYYSELQPDSTFGILSSARLSDGWSKPVLLPGSINEGVNAGYPFVMGDGTTLYYAADGPESMGGTDIFVTRYNTNTDTYLVPENVGMPFNSPYNDYMYVVDEYNNLGWFASDRYQPEGKVCVYVFIPNPSKQVYDYENMDEEALRHLAALKDIRLTWTDTTLVDEARQRLAAVAENDKQVKKPVRDFEFIVNDDHTYYQTTDFRSPQAKALFDQYRQLEQSFRQQREQLDKARQAYADADRTEQARMAPAILDLEKHVQKLAREAEQAAKAVRKAELEAIGIH</sequence>
<proteinExistence type="predicted"/>